<reference evidence="1 2" key="1">
    <citation type="submission" date="2014-06" db="EMBL/GenBank/DDBJ databases">
        <authorList>
            <consortium name="DOE Joint Genome Institute"/>
            <person name="Kuo A."/>
            <person name="Kohler A."/>
            <person name="Nagy L.G."/>
            <person name="Floudas D."/>
            <person name="Copeland A."/>
            <person name="Barry K.W."/>
            <person name="Cichocki N."/>
            <person name="Veneault-Fourrey C."/>
            <person name="LaButti K."/>
            <person name="Lindquist E.A."/>
            <person name="Lipzen A."/>
            <person name="Lundell T."/>
            <person name="Morin E."/>
            <person name="Murat C."/>
            <person name="Sun H."/>
            <person name="Tunlid A."/>
            <person name="Henrissat B."/>
            <person name="Grigoriev I.V."/>
            <person name="Hibbett D.S."/>
            <person name="Martin F."/>
            <person name="Nordberg H.P."/>
            <person name="Cantor M.N."/>
            <person name="Hua S.X."/>
        </authorList>
    </citation>
    <scope>NUCLEOTIDE SEQUENCE [LARGE SCALE GENOMIC DNA]</scope>
    <source>
        <strain evidence="1 2">ATCC 200175</strain>
    </source>
</reference>
<dbReference type="InterPro" id="IPR046521">
    <property type="entry name" value="DUF6698"/>
</dbReference>
<dbReference type="EMBL" id="KN819423">
    <property type="protein sequence ID" value="KIJ09966.1"/>
    <property type="molecule type" value="Genomic_DNA"/>
</dbReference>
<sequence>LCPAGLDWDNNETRMKLVNGQIQVAGNQWPIFLYTNYTYNTEDPWNGLLRSGLLISAFKHIFTSPSSVDQEPKATHSGNAHIHGMQAVTKASIGYVATQTHFALTSAQVFSRTDLVTDSERFYCSIVELLEDPEEKDEVDQLLMWWNRQIFLLYSDLECLPSKDSVLARIRQKCTV</sequence>
<accession>A0A0C9TRY4</accession>
<organism evidence="1 2">
    <name type="scientific">Paxillus involutus ATCC 200175</name>
    <dbReference type="NCBI Taxonomy" id="664439"/>
    <lineage>
        <taxon>Eukaryota</taxon>
        <taxon>Fungi</taxon>
        <taxon>Dikarya</taxon>
        <taxon>Basidiomycota</taxon>
        <taxon>Agaricomycotina</taxon>
        <taxon>Agaricomycetes</taxon>
        <taxon>Agaricomycetidae</taxon>
        <taxon>Boletales</taxon>
        <taxon>Paxilineae</taxon>
        <taxon>Paxillaceae</taxon>
        <taxon>Paxillus</taxon>
    </lineage>
</organism>
<name>A0A0C9TRY4_PAXIN</name>
<proteinExistence type="predicted"/>
<gene>
    <name evidence="1" type="ORF">PAXINDRAFT_86706</name>
</gene>
<dbReference type="OrthoDB" id="3160134at2759"/>
<feature type="non-terminal residue" evidence="1">
    <location>
        <position position="176"/>
    </location>
</feature>
<evidence type="ECO:0000313" key="1">
    <source>
        <dbReference type="EMBL" id="KIJ09966.1"/>
    </source>
</evidence>
<evidence type="ECO:0000313" key="2">
    <source>
        <dbReference type="Proteomes" id="UP000053647"/>
    </source>
</evidence>
<dbReference type="Proteomes" id="UP000053647">
    <property type="component" value="Unassembled WGS sequence"/>
</dbReference>
<keyword evidence="2" id="KW-1185">Reference proteome</keyword>
<reference evidence="2" key="2">
    <citation type="submission" date="2015-01" db="EMBL/GenBank/DDBJ databases">
        <title>Evolutionary Origins and Diversification of the Mycorrhizal Mutualists.</title>
        <authorList>
            <consortium name="DOE Joint Genome Institute"/>
            <consortium name="Mycorrhizal Genomics Consortium"/>
            <person name="Kohler A."/>
            <person name="Kuo A."/>
            <person name="Nagy L.G."/>
            <person name="Floudas D."/>
            <person name="Copeland A."/>
            <person name="Barry K.W."/>
            <person name="Cichocki N."/>
            <person name="Veneault-Fourrey C."/>
            <person name="LaButti K."/>
            <person name="Lindquist E.A."/>
            <person name="Lipzen A."/>
            <person name="Lundell T."/>
            <person name="Morin E."/>
            <person name="Murat C."/>
            <person name="Riley R."/>
            <person name="Ohm R."/>
            <person name="Sun H."/>
            <person name="Tunlid A."/>
            <person name="Henrissat B."/>
            <person name="Grigoriev I.V."/>
            <person name="Hibbett D.S."/>
            <person name="Martin F."/>
        </authorList>
    </citation>
    <scope>NUCLEOTIDE SEQUENCE [LARGE SCALE GENOMIC DNA]</scope>
    <source>
        <strain evidence="2">ATCC 200175</strain>
    </source>
</reference>
<protein>
    <submittedName>
        <fullName evidence="1">Uncharacterized protein</fullName>
    </submittedName>
</protein>
<dbReference type="Pfam" id="PF20414">
    <property type="entry name" value="DUF6698"/>
    <property type="match status" value="1"/>
</dbReference>
<dbReference type="HOGENOM" id="CLU_035918_9_0_1"/>
<dbReference type="AlphaFoldDB" id="A0A0C9TRY4"/>